<dbReference type="InterPro" id="IPR051553">
    <property type="entry name" value="Ran_GTPase-activating"/>
</dbReference>
<feature type="repeat" description="RCC1" evidence="3">
    <location>
        <begin position="378"/>
        <end position="435"/>
    </location>
</feature>
<dbReference type="Gene3D" id="2.130.10.30">
    <property type="entry name" value="Regulator of chromosome condensation 1/beta-lactamase-inhibitor protein II"/>
    <property type="match status" value="1"/>
</dbReference>
<feature type="repeat" description="RCC1" evidence="3">
    <location>
        <begin position="619"/>
        <end position="672"/>
    </location>
</feature>
<name>A0A9P4SKN5_9PEZI</name>
<dbReference type="PROSITE" id="PS50012">
    <property type="entry name" value="RCC1_3"/>
    <property type="match status" value="7"/>
</dbReference>
<feature type="compositionally biased region" description="Polar residues" evidence="4">
    <location>
        <begin position="46"/>
        <end position="60"/>
    </location>
</feature>
<feature type="repeat" description="RCC1" evidence="3">
    <location>
        <begin position="436"/>
        <end position="490"/>
    </location>
</feature>
<feature type="repeat" description="RCC1" evidence="3">
    <location>
        <begin position="491"/>
        <end position="548"/>
    </location>
</feature>
<dbReference type="PROSITE" id="PS00625">
    <property type="entry name" value="RCC1_1"/>
    <property type="match status" value="1"/>
</dbReference>
<accession>A0A9P4SKN5</accession>
<proteinExistence type="predicted"/>
<dbReference type="InterPro" id="IPR009091">
    <property type="entry name" value="RCC1/BLIP-II"/>
</dbReference>
<feature type="compositionally biased region" description="Low complexity" evidence="4">
    <location>
        <begin position="108"/>
        <end position="117"/>
    </location>
</feature>
<feature type="repeat" description="RCC1" evidence="3">
    <location>
        <begin position="238"/>
        <end position="294"/>
    </location>
</feature>
<feature type="repeat" description="RCC1" evidence="3">
    <location>
        <begin position="295"/>
        <end position="377"/>
    </location>
</feature>
<dbReference type="PANTHER" id="PTHR45982">
    <property type="entry name" value="REGULATOR OF CHROMOSOME CONDENSATION"/>
    <property type="match status" value="1"/>
</dbReference>
<sequence length="692" mass="73182">MAREKRTKAAATKDKSPLRANTQAKVTKKKAAPRKGAAKGAAKAYTSDNDASNEDVNNTDVQEHISDDEEMTGASDTEEAPAKSAPKGKGKAKADTEKVPARPKRAAATKVAATETAASKREPRKKAAPPAEPAKAPAKVKVTGTEKATAPTSKEPVAPKKKDVKPKKAAKRPNPASEDESDDEQPKSKRAKTVKQPSVAPKPAKATKAPKESKPRKKAPVKPKKALPKINELPEGRFDYFVFGEGSNGELGLGTAKNAVDVKRPRFNPSLSASKAGVVQVAAGGMHCAALTHDNQILTWGVNDQGALGRNTAWDGGLKEINENQDDDSSSSDSGSDSGMNPLEANPTPIPPECFPDNPRFSSVAAGDSTTFGVTDEGNVYGWGTFRTNEGIFGFSKEDLHKGKLVQLEPKLVPGLKNIKQVACGANHALALDKNGSVFAWGSGQQNQLGRRMVERTKETGLDPHPVNLPKKGVLAIGSGDYHSFGIDNKDNVWAWGNNSWGETGITSQTVGEANAIVETPTKVPALSGKGIKQICGGAHHSAAVTNDGKLLIWGRVDGYQMGIRIADLTAQHHNDLQYADENQTRPKILKVPTEVPGINDAQYVTCGPDHTICVTKTGKVYSWGFSANYQTGQGTDDDIEVATQIANTAIKDRHVIWAGAGGQYSILAASAIDTPMTDGDAEVIAGPSNSA</sequence>
<dbReference type="PROSITE" id="PS00626">
    <property type="entry name" value="RCC1_2"/>
    <property type="match status" value="3"/>
</dbReference>
<evidence type="ECO:0000256" key="1">
    <source>
        <dbReference type="ARBA" id="ARBA00022658"/>
    </source>
</evidence>
<evidence type="ECO:0000313" key="7">
    <source>
        <dbReference type="Proteomes" id="UP000799429"/>
    </source>
</evidence>
<dbReference type="InterPro" id="IPR000408">
    <property type="entry name" value="Reg_chr_condens"/>
</dbReference>
<dbReference type="OrthoDB" id="61110at2759"/>
<feature type="region of interest" description="Disordered" evidence="4">
    <location>
        <begin position="1"/>
        <end position="228"/>
    </location>
</feature>
<reference evidence="6" key="1">
    <citation type="journal article" date="2020" name="Stud. Mycol.">
        <title>101 Dothideomycetes genomes: a test case for predicting lifestyles and emergence of pathogens.</title>
        <authorList>
            <person name="Haridas S."/>
            <person name="Albert R."/>
            <person name="Binder M."/>
            <person name="Bloem J."/>
            <person name="Labutti K."/>
            <person name="Salamov A."/>
            <person name="Andreopoulos B."/>
            <person name="Baker S."/>
            <person name="Barry K."/>
            <person name="Bills G."/>
            <person name="Bluhm B."/>
            <person name="Cannon C."/>
            <person name="Castanera R."/>
            <person name="Culley D."/>
            <person name="Daum C."/>
            <person name="Ezra D."/>
            <person name="Gonzalez J."/>
            <person name="Henrissat B."/>
            <person name="Kuo A."/>
            <person name="Liang C."/>
            <person name="Lipzen A."/>
            <person name="Lutzoni F."/>
            <person name="Magnuson J."/>
            <person name="Mondo S."/>
            <person name="Nolan M."/>
            <person name="Ohm R."/>
            <person name="Pangilinan J."/>
            <person name="Park H.-J."/>
            <person name="Ramirez L."/>
            <person name="Alfaro M."/>
            <person name="Sun H."/>
            <person name="Tritt A."/>
            <person name="Yoshinaga Y."/>
            <person name="Zwiers L.-H."/>
            <person name="Turgeon B."/>
            <person name="Goodwin S."/>
            <person name="Spatafora J."/>
            <person name="Crous P."/>
            <person name="Grigoriev I."/>
        </authorList>
    </citation>
    <scope>NUCLEOTIDE SEQUENCE</scope>
    <source>
        <strain evidence="6">CBS 101060</strain>
    </source>
</reference>
<dbReference type="Pfam" id="PF25390">
    <property type="entry name" value="WD40_RLD"/>
    <property type="match status" value="1"/>
</dbReference>
<feature type="repeat" description="RCC1" evidence="3">
    <location>
        <begin position="549"/>
        <end position="618"/>
    </location>
</feature>
<gene>
    <name evidence="6" type="ORF">M501DRAFT_1028154</name>
</gene>
<evidence type="ECO:0000256" key="3">
    <source>
        <dbReference type="PROSITE-ProRule" id="PRU00235"/>
    </source>
</evidence>
<feature type="compositionally biased region" description="Basic residues" evidence="4">
    <location>
        <begin position="214"/>
        <end position="227"/>
    </location>
</feature>
<evidence type="ECO:0000259" key="5">
    <source>
        <dbReference type="Pfam" id="PF25390"/>
    </source>
</evidence>
<evidence type="ECO:0000256" key="2">
    <source>
        <dbReference type="ARBA" id="ARBA00022737"/>
    </source>
</evidence>
<organism evidence="6 7">
    <name type="scientific">Patellaria atrata CBS 101060</name>
    <dbReference type="NCBI Taxonomy" id="1346257"/>
    <lineage>
        <taxon>Eukaryota</taxon>
        <taxon>Fungi</taxon>
        <taxon>Dikarya</taxon>
        <taxon>Ascomycota</taxon>
        <taxon>Pezizomycotina</taxon>
        <taxon>Dothideomycetes</taxon>
        <taxon>Dothideomycetes incertae sedis</taxon>
        <taxon>Patellariales</taxon>
        <taxon>Patellariaceae</taxon>
        <taxon>Patellaria</taxon>
    </lineage>
</organism>
<feature type="region of interest" description="Disordered" evidence="4">
    <location>
        <begin position="318"/>
        <end position="362"/>
    </location>
</feature>
<evidence type="ECO:0000256" key="4">
    <source>
        <dbReference type="SAM" id="MobiDB-lite"/>
    </source>
</evidence>
<feature type="compositionally biased region" description="Basic residues" evidence="4">
    <location>
        <begin position="26"/>
        <end position="37"/>
    </location>
</feature>
<comment type="caution">
    <text evidence="6">The sequence shown here is derived from an EMBL/GenBank/DDBJ whole genome shotgun (WGS) entry which is preliminary data.</text>
</comment>
<feature type="compositionally biased region" description="Acidic residues" evidence="4">
    <location>
        <begin position="66"/>
        <end position="79"/>
    </location>
</feature>
<keyword evidence="7" id="KW-1185">Reference proteome</keyword>
<dbReference type="EMBL" id="MU006089">
    <property type="protein sequence ID" value="KAF2843348.1"/>
    <property type="molecule type" value="Genomic_DNA"/>
</dbReference>
<dbReference type="AlphaFoldDB" id="A0A9P4SKN5"/>
<dbReference type="Proteomes" id="UP000799429">
    <property type="component" value="Unassembled WGS sequence"/>
</dbReference>
<feature type="domain" description="RCC1-like" evidence="5">
    <location>
        <begin position="240"/>
        <end position="667"/>
    </location>
</feature>
<dbReference type="GO" id="GO:0005085">
    <property type="term" value="F:guanyl-nucleotide exchange factor activity"/>
    <property type="evidence" value="ECO:0007669"/>
    <property type="project" value="TreeGrafter"/>
</dbReference>
<dbReference type="GO" id="GO:0005737">
    <property type="term" value="C:cytoplasm"/>
    <property type="evidence" value="ECO:0007669"/>
    <property type="project" value="TreeGrafter"/>
</dbReference>
<protein>
    <submittedName>
        <fullName evidence="6">RCC1/BLIP-II</fullName>
    </submittedName>
</protein>
<feature type="compositionally biased region" description="Basic residues" evidence="4">
    <location>
        <begin position="162"/>
        <end position="171"/>
    </location>
</feature>
<dbReference type="InterPro" id="IPR058923">
    <property type="entry name" value="RCC1-like_dom"/>
</dbReference>
<dbReference type="PANTHER" id="PTHR45982:SF1">
    <property type="entry name" value="REGULATOR OF CHROMOSOME CONDENSATION"/>
    <property type="match status" value="1"/>
</dbReference>
<dbReference type="PRINTS" id="PR00633">
    <property type="entry name" value="RCCNDNSATION"/>
</dbReference>
<keyword evidence="2" id="KW-0677">Repeat</keyword>
<evidence type="ECO:0000313" key="6">
    <source>
        <dbReference type="EMBL" id="KAF2843348.1"/>
    </source>
</evidence>
<keyword evidence="1" id="KW-0344">Guanine-nucleotide releasing factor</keyword>
<dbReference type="SUPFAM" id="SSF50985">
    <property type="entry name" value="RCC1/BLIP-II"/>
    <property type="match status" value="1"/>
</dbReference>